<dbReference type="RefSeq" id="WP_141361987.1">
    <property type="nucleotide sequence ID" value="NZ_BAAAJL010000001.1"/>
</dbReference>
<feature type="transmembrane region" description="Helical" evidence="9">
    <location>
        <begin position="365"/>
        <end position="385"/>
    </location>
</feature>
<keyword evidence="3 9" id="KW-0813">Transport</keyword>
<comment type="subunit">
    <text evidence="9">Homodimer.</text>
</comment>
<dbReference type="InterPro" id="IPR006667">
    <property type="entry name" value="SLC41_membr_dom"/>
</dbReference>
<evidence type="ECO:0000256" key="9">
    <source>
        <dbReference type="RuleBase" id="RU362011"/>
    </source>
</evidence>
<dbReference type="InterPro" id="IPR036739">
    <property type="entry name" value="SLC41_membr_dom_sf"/>
</dbReference>
<protein>
    <recommendedName>
        <fullName evidence="9">Magnesium transporter MgtE</fullName>
    </recommendedName>
</protein>
<organism evidence="11 12">
    <name type="scientific">Glutamicibacter uratoxydans</name>
    <name type="common">Arthrobacter uratoxydans</name>
    <dbReference type="NCBI Taxonomy" id="43667"/>
    <lineage>
        <taxon>Bacteria</taxon>
        <taxon>Bacillati</taxon>
        <taxon>Actinomycetota</taxon>
        <taxon>Actinomycetes</taxon>
        <taxon>Micrococcales</taxon>
        <taxon>Micrococcaceae</taxon>
        <taxon>Glutamicibacter</taxon>
    </lineage>
</organism>
<keyword evidence="6 9" id="KW-1133">Transmembrane helix</keyword>
<keyword evidence="7 9" id="KW-0472">Membrane</keyword>
<comment type="function">
    <text evidence="9">Acts as a magnesium transporter.</text>
</comment>
<dbReference type="GO" id="GO:0046872">
    <property type="term" value="F:metal ion binding"/>
    <property type="evidence" value="ECO:0007669"/>
    <property type="project" value="UniProtKB-KW"/>
</dbReference>
<dbReference type="Gene3D" id="1.25.60.10">
    <property type="entry name" value="MgtE N-terminal domain-like"/>
    <property type="match status" value="1"/>
</dbReference>
<dbReference type="Pfam" id="PF01769">
    <property type="entry name" value="MgtE"/>
    <property type="match status" value="1"/>
</dbReference>
<feature type="transmembrane region" description="Helical" evidence="9">
    <location>
        <begin position="289"/>
        <end position="309"/>
    </location>
</feature>
<dbReference type="Pfam" id="PF03448">
    <property type="entry name" value="MgtE_N"/>
    <property type="match status" value="1"/>
</dbReference>
<dbReference type="Gene3D" id="3.10.580.10">
    <property type="entry name" value="CBS-domain"/>
    <property type="match status" value="1"/>
</dbReference>
<dbReference type="PROSITE" id="PS51371">
    <property type="entry name" value="CBS"/>
    <property type="match status" value="1"/>
</dbReference>
<dbReference type="Gene3D" id="1.10.357.20">
    <property type="entry name" value="SLC41 divalent cation transporters, integral membrane domain"/>
    <property type="match status" value="1"/>
</dbReference>
<keyword evidence="8" id="KW-0129">CBS domain</keyword>
<dbReference type="EMBL" id="BJNY01000003">
    <property type="protein sequence ID" value="GED05169.1"/>
    <property type="molecule type" value="Genomic_DNA"/>
</dbReference>
<dbReference type="Proteomes" id="UP000316612">
    <property type="component" value="Unassembled WGS sequence"/>
</dbReference>
<dbReference type="PANTHER" id="PTHR43773:SF1">
    <property type="entry name" value="MAGNESIUM TRANSPORTER MGTE"/>
    <property type="match status" value="1"/>
</dbReference>
<evidence type="ECO:0000256" key="6">
    <source>
        <dbReference type="ARBA" id="ARBA00022989"/>
    </source>
</evidence>
<dbReference type="GO" id="GO:0005886">
    <property type="term" value="C:plasma membrane"/>
    <property type="evidence" value="ECO:0007669"/>
    <property type="project" value="UniProtKB-SubCell"/>
</dbReference>
<dbReference type="PANTHER" id="PTHR43773">
    <property type="entry name" value="MAGNESIUM TRANSPORTER MGTE"/>
    <property type="match status" value="1"/>
</dbReference>
<evidence type="ECO:0000313" key="11">
    <source>
        <dbReference type="EMBL" id="GED05169.1"/>
    </source>
</evidence>
<feature type="transmembrane region" description="Helical" evidence="9">
    <location>
        <begin position="315"/>
        <end position="333"/>
    </location>
</feature>
<dbReference type="AlphaFoldDB" id="A0A4Y4DIP9"/>
<evidence type="ECO:0000259" key="10">
    <source>
        <dbReference type="PROSITE" id="PS51371"/>
    </source>
</evidence>
<evidence type="ECO:0000313" key="12">
    <source>
        <dbReference type="Proteomes" id="UP000316612"/>
    </source>
</evidence>
<dbReference type="SUPFAM" id="SSF54631">
    <property type="entry name" value="CBS-domain pair"/>
    <property type="match status" value="1"/>
</dbReference>
<dbReference type="NCBIfam" id="TIGR00400">
    <property type="entry name" value="mgtE"/>
    <property type="match status" value="1"/>
</dbReference>
<dbReference type="SUPFAM" id="SSF158791">
    <property type="entry name" value="MgtE N-terminal domain-like"/>
    <property type="match status" value="1"/>
</dbReference>
<evidence type="ECO:0000256" key="5">
    <source>
        <dbReference type="ARBA" id="ARBA00022842"/>
    </source>
</evidence>
<dbReference type="SUPFAM" id="SSF161093">
    <property type="entry name" value="MgtE membrane domain-like"/>
    <property type="match status" value="1"/>
</dbReference>
<keyword evidence="4 9" id="KW-0812">Transmembrane</keyword>
<dbReference type="InterPro" id="IPR006668">
    <property type="entry name" value="Mg_transptr_MgtE_intracell_dom"/>
</dbReference>
<evidence type="ECO:0000256" key="4">
    <source>
        <dbReference type="ARBA" id="ARBA00022692"/>
    </source>
</evidence>
<comment type="subcellular location">
    <subcellularLocation>
        <location evidence="9">Cell membrane</location>
        <topology evidence="9">Multi-pass membrane protein</topology>
    </subcellularLocation>
    <subcellularLocation>
        <location evidence="1">Membrane</location>
        <topology evidence="1">Multi-pass membrane protein</topology>
    </subcellularLocation>
</comment>
<comment type="caution">
    <text evidence="11">The sequence shown here is derived from an EMBL/GenBank/DDBJ whole genome shotgun (WGS) entry which is preliminary data.</text>
</comment>
<dbReference type="InterPro" id="IPR006669">
    <property type="entry name" value="MgtE_transporter"/>
</dbReference>
<evidence type="ECO:0000256" key="2">
    <source>
        <dbReference type="ARBA" id="ARBA00009749"/>
    </source>
</evidence>
<dbReference type="InterPro" id="IPR046342">
    <property type="entry name" value="CBS_dom_sf"/>
</dbReference>
<keyword evidence="9" id="KW-0479">Metal-binding</keyword>
<sequence>MNTFEKVDFSTTSRQIRTALKERDFAAITSILRVLNNTEIIEQLDVLELTDAAIVYRLLDKHRALEIFQELDAPVQADLIGGLQRSQVLEVFAGIDAADRVALLDELPAKVATSLLRGLDAPARRETSVLLGYPEGSTGRVLETRFTTLYPQLSVQQALARLHLRLAETEEQSTVMVIDTDRRLLGVVHLAQLLAADPQAQISTLLREAPTADVHEPAADAARRLANSKCEMLPVLDSEHLVVGMLTWPDAVDILEDAEEERTARSAGAEPLHRPYLGTPIRKMVRARIIWLLVLAIGATLTVKVLSSFEATLESMVVLSLFIPLIVGIGGNTGNQAATTVTRALAMGEVRVNDIGRVLVREVRIGAVLGASLGAIGFIISALIFDAQVAAIIGLTLVALCTIAASVGGIMPVIGKLLKVDPAVFSNPFISTFVDAAGLIVYLSVAVLVLG</sequence>
<name>A0A4Y4DIP9_GLUUR</name>
<dbReference type="Pfam" id="PF00571">
    <property type="entry name" value="CBS"/>
    <property type="match status" value="1"/>
</dbReference>
<keyword evidence="5 9" id="KW-0460">Magnesium</keyword>
<keyword evidence="9" id="KW-1003">Cell membrane</keyword>
<dbReference type="OrthoDB" id="9790355at2"/>
<dbReference type="InterPro" id="IPR000644">
    <property type="entry name" value="CBS_dom"/>
</dbReference>
<dbReference type="SMART" id="SM00924">
    <property type="entry name" value="MgtE_N"/>
    <property type="match status" value="1"/>
</dbReference>
<reference evidence="11 12" key="1">
    <citation type="submission" date="2019-06" db="EMBL/GenBank/DDBJ databases">
        <title>Whole genome shotgun sequence of Glutamicibacter uratoxydans NBRC 15515.</title>
        <authorList>
            <person name="Hosoyama A."/>
            <person name="Uohara A."/>
            <person name="Ohji S."/>
            <person name="Ichikawa N."/>
        </authorList>
    </citation>
    <scope>NUCLEOTIDE SEQUENCE [LARGE SCALE GENOMIC DNA]</scope>
    <source>
        <strain evidence="11 12">NBRC 15515</strain>
    </source>
</reference>
<evidence type="ECO:0000256" key="1">
    <source>
        <dbReference type="ARBA" id="ARBA00004141"/>
    </source>
</evidence>
<feature type="domain" description="CBS" evidence="10">
    <location>
        <begin position="205"/>
        <end position="261"/>
    </location>
</feature>
<dbReference type="GO" id="GO:0015095">
    <property type="term" value="F:magnesium ion transmembrane transporter activity"/>
    <property type="evidence" value="ECO:0007669"/>
    <property type="project" value="UniProtKB-UniRule"/>
</dbReference>
<evidence type="ECO:0000256" key="3">
    <source>
        <dbReference type="ARBA" id="ARBA00022448"/>
    </source>
</evidence>
<proteinExistence type="inferred from homology"/>
<accession>A0A4Y4DIP9</accession>
<comment type="similarity">
    <text evidence="2 9">Belongs to the SLC41A transporter family.</text>
</comment>
<feature type="transmembrane region" description="Helical" evidence="9">
    <location>
        <begin position="391"/>
        <end position="417"/>
    </location>
</feature>
<gene>
    <name evidence="11" type="ORF">AUR04nite_07010</name>
</gene>
<dbReference type="InterPro" id="IPR038076">
    <property type="entry name" value="MgtE_N_sf"/>
</dbReference>
<evidence type="ECO:0000256" key="8">
    <source>
        <dbReference type="PROSITE-ProRule" id="PRU00703"/>
    </source>
</evidence>
<feature type="transmembrane region" description="Helical" evidence="9">
    <location>
        <begin position="429"/>
        <end position="450"/>
    </location>
</feature>
<evidence type="ECO:0000256" key="7">
    <source>
        <dbReference type="ARBA" id="ARBA00023136"/>
    </source>
</evidence>
<keyword evidence="12" id="KW-1185">Reference proteome</keyword>